<dbReference type="AlphaFoldDB" id="A0A226EVW8"/>
<dbReference type="Gene3D" id="1.20.5.110">
    <property type="match status" value="1"/>
</dbReference>
<evidence type="ECO:0000256" key="4">
    <source>
        <dbReference type="RuleBase" id="RU003858"/>
    </source>
</evidence>
<protein>
    <submittedName>
        <fullName evidence="8">Syntaxin-12</fullName>
    </submittedName>
</protein>
<dbReference type="OrthoDB" id="364348at2759"/>
<evidence type="ECO:0000256" key="5">
    <source>
        <dbReference type="SAM" id="Coils"/>
    </source>
</evidence>
<evidence type="ECO:0000313" key="8">
    <source>
        <dbReference type="EMBL" id="OXA61732.1"/>
    </source>
</evidence>
<dbReference type="InterPro" id="IPR000727">
    <property type="entry name" value="T_SNARE_dom"/>
</dbReference>
<feature type="compositionally biased region" description="Polar residues" evidence="6">
    <location>
        <begin position="151"/>
        <end position="161"/>
    </location>
</feature>
<feature type="domain" description="T-SNARE coiled-coil homology" evidence="7">
    <location>
        <begin position="179"/>
        <end position="241"/>
    </location>
</feature>
<dbReference type="PANTHER" id="PTHR19957:SF411">
    <property type="entry name" value="LD23667P"/>
    <property type="match status" value="1"/>
</dbReference>
<gene>
    <name evidence="8" type="ORF">Fcan01_02309</name>
</gene>
<accession>A0A226EVW8</accession>
<dbReference type="GO" id="GO:0006906">
    <property type="term" value="P:vesicle fusion"/>
    <property type="evidence" value="ECO:0007669"/>
    <property type="project" value="TreeGrafter"/>
</dbReference>
<dbReference type="GO" id="GO:0000149">
    <property type="term" value="F:SNARE binding"/>
    <property type="evidence" value="ECO:0007669"/>
    <property type="project" value="TreeGrafter"/>
</dbReference>
<organism evidence="8 9">
    <name type="scientific">Folsomia candida</name>
    <name type="common">Springtail</name>
    <dbReference type="NCBI Taxonomy" id="158441"/>
    <lineage>
        <taxon>Eukaryota</taxon>
        <taxon>Metazoa</taxon>
        <taxon>Ecdysozoa</taxon>
        <taxon>Arthropoda</taxon>
        <taxon>Hexapoda</taxon>
        <taxon>Collembola</taxon>
        <taxon>Entomobryomorpha</taxon>
        <taxon>Isotomoidea</taxon>
        <taxon>Isotomidae</taxon>
        <taxon>Proisotominae</taxon>
        <taxon>Folsomia</taxon>
    </lineage>
</organism>
<feature type="coiled-coil region" evidence="5">
    <location>
        <begin position="165"/>
        <end position="192"/>
    </location>
</feature>
<keyword evidence="3" id="KW-0813">Transport</keyword>
<dbReference type="GO" id="GO:0008021">
    <property type="term" value="C:synaptic vesicle"/>
    <property type="evidence" value="ECO:0007669"/>
    <property type="project" value="TreeGrafter"/>
</dbReference>
<evidence type="ECO:0000256" key="2">
    <source>
        <dbReference type="ARBA" id="ARBA00009063"/>
    </source>
</evidence>
<keyword evidence="5" id="KW-0175">Coiled coil</keyword>
<evidence type="ECO:0000256" key="1">
    <source>
        <dbReference type="ARBA" id="ARBA00004211"/>
    </source>
</evidence>
<proteinExistence type="inferred from homology"/>
<dbReference type="GO" id="GO:0006886">
    <property type="term" value="P:intracellular protein transport"/>
    <property type="evidence" value="ECO:0007669"/>
    <property type="project" value="InterPro"/>
</dbReference>
<dbReference type="GO" id="GO:0048278">
    <property type="term" value="P:vesicle docking"/>
    <property type="evidence" value="ECO:0007669"/>
    <property type="project" value="TreeGrafter"/>
</dbReference>
<comment type="similarity">
    <text evidence="2 4">Belongs to the syntaxin family.</text>
</comment>
<dbReference type="SUPFAM" id="SSF47661">
    <property type="entry name" value="t-snare proteins"/>
    <property type="match status" value="1"/>
</dbReference>
<comment type="subcellular location">
    <subcellularLocation>
        <location evidence="1">Membrane</location>
        <topology evidence="1">Single-pass type IV membrane protein</topology>
    </subcellularLocation>
</comment>
<dbReference type="InterPro" id="IPR010989">
    <property type="entry name" value="SNARE"/>
</dbReference>
<dbReference type="EMBL" id="LNIX01000001">
    <property type="protein sequence ID" value="OXA61732.1"/>
    <property type="molecule type" value="Genomic_DNA"/>
</dbReference>
<sequence length="248" mass="28530">MSWIIQRDSYQKLNREMDSLYQNYSTTDFHRMAQAIASNIQKITQNVASITRMVGQIGSSVHDSSPELRSQLHKITHYTGQLAKDTNGELKELNKFNLNDQRQLKLQREKLTSDFSAVLNSFQNIQRTAAQKEKESLKASSSTKVPFLEGPNQQATNQQHGQRQQQMLFQDLQEDEQEVEQLRLREQAIRQLESDILDVNQIFKELATMVYDQGEVVDSIESHVESAQIEVSQGASQLERAHTYQVNM</sequence>
<dbReference type="Gene3D" id="1.20.58.70">
    <property type="match status" value="1"/>
</dbReference>
<comment type="caution">
    <text evidence="8">The sequence shown here is derived from an EMBL/GenBank/DDBJ whole genome shotgun (WGS) entry which is preliminary data.</text>
</comment>
<dbReference type="PANTHER" id="PTHR19957">
    <property type="entry name" value="SYNTAXIN"/>
    <property type="match status" value="1"/>
</dbReference>
<dbReference type="Pfam" id="PF14523">
    <property type="entry name" value="Syntaxin_2"/>
    <property type="match status" value="1"/>
</dbReference>
<dbReference type="PROSITE" id="PS50192">
    <property type="entry name" value="T_SNARE"/>
    <property type="match status" value="1"/>
</dbReference>
<dbReference type="Proteomes" id="UP000198287">
    <property type="component" value="Unassembled WGS sequence"/>
</dbReference>
<name>A0A226EVW8_FOLCA</name>
<dbReference type="InterPro" id="IPR006011">
    <property type="entry name" value="Syntaxin_N"/>
</dbReference>
<evidence type="ECO:0000313" key="9">
    <source>
        <dbReference type="Proteomes" id="UP000198287"/>
    </source>
</evidence>
<dbReference type="InterPro" id="IPR045242">
    <property type="entry name" value="Syntaxin"/>
</dbReference>
<feature type="region of interest" description="Disordered" evidence="6">
    <location>
        <begin position="134"/>
        <end position="163"/>
    </location>
</feature>
<dbReference type="GO" id="GO:0006836">
    <property type="term" value="P:neurotransmitter transport"/>
    <property type="evidence" value="ECO:0007669"/>
    <property type="project" value="UniProtKB-KW"/>
</dbReference>
<reference evidence="8 9" key="1">
    <citation type="submission" date="2015-12" db="EMBL/GenBank/DDBJ databases">
        <title>The genome of Folsomia candida.</title>
        <authorList>
            <person name="Faddeeva A."/>
            <person name="Derks M.F."/>
            <person name="Anvar Y."/>
            <person name="Smit S."/>
            <person name="Van Straalen N."/>
            <person name="Roelofs D."/>
        </authorList>
    </citation>
    <scope>NUCLEOTIDE SEQUENCE [LARGE SCALE GENOMIC DNA]</scope>
    <source>
        <strain evidence="8 9">VU population</strain>
        <tissue evidence="8">Whole body</tissue>
    </source>
</reference>
<dbReference type="SMART" id="SM00397">
    <property type="entry name" value="t_SNARE"/>
    <property type="match status" value="1"/>
</dbReference>
<dbReference type="PROSITE" id="PS00914">
    <property type="entry name" value="SYNTAXIN"/>
    <property type="match status" value="1"/>
</dbReference>
<dbReference type="FunFam" id="1.20.58.70:FF:000006">
    <property type="entry name" value="Syntaxin 7"/>
    <property type="match status" value="1"/>
</dbReference>
<dbReference type="SMART" id="SM00503">
    <property type="entry name" value="SynN"/>
    <property type="match status" value="1"/>
</dbReference>
<dbReference type="OMA" id="QPFLMEQ"/>
<evidence type="ECO:0000256" key="3">
    <source>
        <dbReference type="ARBA" id="ARBA00022775"/>
    </source>
</evidence>
<dbReference type="GO" id="GO:0031201">
    <property type="term" value="C:SNARE complex"/>
    <property type="evidence" value="ECO:0007669"/>
    <property type="project" value="TreeGrafter"/>
</dbReference>
<dbReference type="STRING" id="158441.A0A226EVW8"/>
<dbReference type="CDD" id="cd15847">
    <property type="entry name" value="SNARE_syntaxin7_like"/>
    <property type="match status" value="1"/>
</dbReference>
<dbReference type="GO" id="GO:0005484">
    <property type="term" value="F:SNAP receptor activity"/>
    <property type="evidence" value="ECO:0007669"/>
    <property type="project" value="InterPro"/>
</dbReference>
<evidence type="ECO:0000256" key="6">
    <source>
        <dbReference type="SAM" id="MobiDB-lite"/>
    </source>
</evidence>
<keyword evidence="9" id="KW-1185">Reference proteome</keyword>
<dbReference type="InterPro" id="IPR006012">
    <property type="entry name" value="Syntaxin/epimorphin_CS"/>
</dbReference>
<keyword evidence="3" id="KW-0532">Neurotransmitter transport</keyword>
<evidence type="ECO:0000259" key="7">
    <source>
        <dbReference type="PROSITE" id="PS50192"/>
    </source>
</evidence>